<dbReference type="InterPro" id="IPR038763">
    <property type="entry name" value="DHH_sf"/>
</dbReference>
<dbReference type="EMBL" id="NCBC01000612">
    <property type="protein sequence ID" value="OYV74064.1"/>
    <property type="molecule type" value="Genomic_DNA"/>
</dbReference>
<reference evidence="1 2" key="1">
    <citation type="submission" date="2017-03" db="EMBL/GenBank/DDBJ databases">
        <title>Lifting the veil on microbial sulfur biogeochemistry in mining wastewaters.</title>
        <authorList>
            <person name="Kantor R.S."/>
            <person name="Colenbrander Nelson T."/>
            <person name="Marshall S."/>
            <person name="Bennett D."/>
            <person name="Apte S."/>
            <person name="Camacho D."/>
            <person name="Thomas B.C."/>
            <person name="Warren L.A."/>
            <person name="Banfield J.F."/>
        </authorList>
    </citation>
    <scope>NUCLEOTIDE SEQUENCE [LARGE SCALE GENOMIC DNA]</scope>
    <source>
        <strain evidence="1">21-59-9</strain>
    </source>
</reference>
<gene>
    <name evidence="1" type="ORF">B7Z70_12470</name>
</gene>
<protein>
    <recommendedName>
        <fullName evidence="3">Single-stranded-DNA-specific exonuclease RecJ</fullName>
    </recommendedName>
</protein>
<sequence>MSEAARIVDRPVAAAILRATLELGYTPLQARIIAGRLSEADLAKLPELLNLQLSGLTPPDLLPDIDIASECIVSAIKQGLPILLISDFDADGASAHAVLKFA</sequence>
<dbReference type="Gene3D" id="3.90.1640.30">
    <property type="match status" value="1"/>
</dbReference>
<evidence type="ECO:0000313" key="1">
    <source>
        <dbReference type="EMBL" id="OYV74064.1"/>
    </source>
</evidence>
<dbReference type="AlphaFoldDB" id="A0A257SLN0"/>
<evidence type="ECO:0000313" key="2">
    <source>
        <dbReference type="Proteomes" id="UP000216779"/>
    </source>
</evidence>
<dbReference type="SUPFAM" id="SSF64182">
    <property type="entry name" value="DHH phosphoesterases"/>
    <property type="match status" value="1"/>
</dbReference>
<evidence type="ECO:0008006" key="3">
    <source>
        <dbReference type="Google" id="ProtNLM"/>
    </source>
</evidence>
<feature type="non-terminal residue" evidence="1">
    <location>
        <position position="102"/>
    </location>
</feature>
<comment type="caution">
    <text evidence="1">The sequence shown here is derived from an EMBL/GenBank/DDBJ whole genome shotgun (WGS) entry which is preliminary data.</text>
</comment>
<accession>A0A257SLN0</accession>
<dbReference type="Proteomes" id="UP000216779">
    <property type="component" value="Unassembled WGS sequence"/>
</dbReference>
<organism evidence="1 2">
    <name type="scientific">Acidithiobacillus ferrivorans</name>
    <dbReference type="NCBI Taxonomy" id="160808"/>
    <lineage>
        <taxon>Bacteria</taxon>
        <taxon>Pseudomonadati</taxon>
        <taxon>Pseudomonadota</taxon>
        <taxon>Acidithiobacillia</taxon>
        <taxon>Acidithiobacillales</taxon>
        <taxon>Acidithiobacillaceae</taxon>
        <taxon>Acidithiobacillus</taxon>
    </lineage>
</organism>
<name>A0A257SLN0_9PROT</name>
<proteinExistence type="predicted"/>